<proteinExistence type="predicted"/>
<organism evidence="2 3">
    <name type="scientific">Gymnopilus junonius</name>
    <name type="common">Spectacular rustgill mushroom</name>
    <name type="synonym">Gymnopilus spectabilis subsp. junonius</name>
    <dbReference type="NCBI Taxonomy" id="109634"/>
    <lineage>
        <taxon>Eukaryota</taxon>
        <taxon>Fungi</taxon>
        <taxon>Dikarya</taxon>
        <taxon>Basidiomycota</taxon>
        <taxon>Agaricomycotina</taxon>
        <taxon>Agaricomycetes</taxon>
        <taxon>Agaricomycetidae</taxon>
        <taxon>Agaricales</taxon>
        <taxon>Agaricineae</taxon>
        <taxon>Hymenogastraceae</taxon>
        <taxon>Gymnopilus</taxon>
    </lineage>
</organism>
<evidence type="ECO:0000256" key="1">
    <source>
        <dbReference type="SAM" id="Phobius"/>
    </source>
</evidence>
<keyword evidence="3" id="KW-1185">Reference proteome</keyword>
<keyword evidence="1" id="KW-0472">Membrane</keyword>
<feature type="transmembrane region" description="Helical" evidence="1">
    <location>
        <begin position="33"/>
        <end position="51"/>
    </location>
</feature>
<evidence type="ECO:0000313" key="3">
    <source>
        <dbReference type="Proteomes" id="UP000724874"/>
    </source>
</evidence>
<gene>
    <name evidence="2" type="ORF">CPB84DRAFT_198145</name>
</gene>
<feature type="transmembrane region" description="Helical" evidence="1">
    <location>
        <begin position="125"/>
        <end position="142"/>
    </location>
</feature>
<evidence type="ECO:0000313" key="2">
    <source>
        <dbReference type="EMBL" id="KAF8908084.1"/>
    </source>
</evidence>
<dbReference type="OrthoDB" id="2793550at2759"/>
<accession>A0A9P5NYD8</accession>
<keyword evidence="1" id="KW-0812">Transmembrane</keyword>
<sequence>MCSSTKRTQHGIFISMETRIEQKSRAQGSNSHFTFVLLLQIFPFLCTMAFSSVGRKKMAGHAAFLLVDIIVLALAARVNQFQDFFYVADIFPLALSIISLVFVVTLTALDFALVNSYTARPQSEIGIFGVLSIFWLAFNAFSTSRWRLVPLQCDSIPSDFLDERHWCKDLQALKSFVWINFLICFGITLFTLRYAISQYNRGNKHVFQMPLSRYQPDLNVNNDGLSFYGGRGSEFLQFEKLT</sequence>
<feature type="transmembrane region" description="Helical" evidence="1">
    <location>
        <begin position="176"/>
        <end position="196"/>
    </location>
</feature>
<keyword evidence="1" id="KW-1133">Transmembrane helix</keyword>
<feature type="transmembrane region" description="Helical" evidence="1">
    <location>
        <begin position="90"/>
        <end position="113"/>
    </location>
</feature>
<dbReference type="Proteomes" id="UP000724874">
    <property type="component" value="Unassembled WGS sequence"/>
</dbReference>
<reference evidence="2" key="1">
    <citation type="submission" date="2020-11" db="EMBL/GenBank/DDBJ databases">
        <authorList>
            <consortium name="DOE Joint Genome Institute"/>
            <person name="Ahrendt S."/>
            <person name="Riley R."/>
            <person name="Andreopoulos W."/>
            <person name="LaButti K."/>
            <person name="Pangilinan J."/>
            <person name="Ruiz-duenas F.J."/>
            <person name="Barrasa J.M."/>
            <person name="Sanchez-Garcia M."/>
            <person name="Camarero S."/>
            <person name="Miyauchi S."/>
            <person name="Serrano A."/>
            <person name="Linde D."/>
            <person name="Babiker R."/>
            <person name="Drula E."/>
            <person name="Ayuso-Fernandez I."/>
            <person name="Pacheco R."/>
            <person name="Padilla G."/>
            <person name="Ferreira P."/>
            <person name="Barriuso J."/>
            <person name="Kellner H."/>
            <person name="Castanera R."/>
            <person name="Alfaro M."/>
            <person name="Ramirez L."/>
            <person name="Pisabarro A.G."/>
            <person name="Kuo A."/>
            <person name="Tritt A."/>
            <person name="Lipzen A."/>
            <person name="He G."/>
            <person name="Yan M."/>
            <person name="Ng V."/>
            <person name="Cullen D."/>
            <person name="Martin F."/>
            <person name="Rosso M.-N."/>
            <person name="Henrissat B."/>
            <person name="Hibbett D."/>
            <person name="Martinez A.T."/>
            <person name="Grigoriev I.V."/>
        </authorList>
    </citation>
    <scope>NUCLEOTIDE SEQUENCE</scope>
    <source>
        <strain evidence="2">AH 44721</strain>
    </source>
</reference>
<feature type="transmembrane region" description="Helical" evidence="1">
    <location>
        <begin position="58"/>
        <end position="78"/>
    </location>
</feature>
<evidence type="ECO:0008006" key="4">
    <source>
        <dbReference type="Google" id="ProtNLM"/>
    </source>
</evidence>
<comment type="caution">
    <text evidence="2">The sequence shown here is derived from an EMBL/GenBank/DDBJ whole genome shotgun (WGS) entry which is preliminary data.</text>
</comment>
<dbReference type="EMBL" id="JADNYJ010000012">
    <property type="protein sequence ID" value="KAF8908084.1"/>
    <property type="molecule type" value="Genomic_DNA"/>
</dbReference>
<name>A0A9P5NYD8_GYMJU</name>
<protein>
    <recommendedName>
        <fullName evidence="4">MARVEL domain-containing protein</fullName>
    </recommendedName>
</protein>
<dbReference type="AlphaFoldDB" id="A0A9P5NYD8"/>